<keyword evidence="3" id="KW-0804">Transcription</keyword>
<dbReference type="PANTHER" id="PTHR33154:SF33">
    <property type="entry name" value="TRANSCRIPTIONAL REPRESSOR SDPR"/>
    <property type="match status" value="1"/>
</dbReference>
<dbReference type="CDD" id="cd00090">
    <property type="entry name" value="HTH_ARSR"/>
    <property type="match status" value="1"/>
</dbReference>
<evidence type="ECO:0000256" key="2">
    <source>
        <dbReference type="ARBA" id="ARBA00023125"/>
    </source>
</evidence>
<dbReference type="PROSITE" id="PS50987">
    <property type="entry name" value="HTH_ARSR_2"/>
    <property type="match status" value="1"/>
</dbReference>
<accession>A0A269YFS0</accession>
<dbReference type="Pfam" id="PF01022">
    <property type="entry name" value="HTH_5"/>
    <property type="match status" value="1"/>
</dbReference>
<dbReference type="Proteomes" id="UP000216802">
    <property type="component" value="Unassembled WGS sequence"/>
</dbReference>
<dbReference type="NCBIfam" id="NF033788">
    <property type="entry name" value="HTH_metalloreg"/>
    <property type="match status" value="1"/>
</dbReference>
<dbReference type="PRINTS" id="PR00778">
    <property type="entry name" value="HTHARSR"/>
</dbReference>
<evidence type="ECO:0000313" key="7">
    <source>
        <dbReference type="EMBL" id="TDG94848.1"/>
    </source>
</evidence>
<dbReference type="SMART" id="SM00418">
    <property type="entry name" value="HTH_ARSR"/>
    <property type="match status" value="1"/>
</dbReference>
<dbReference type="InterPro" id="IPR001845">
    <property type="entry name" value="HTH_ArsR_DNA-bd_dom"/>
</dbReference>
<dbReference type="InterPro" id="IPR036388">
    <property type="entry name" value="WH-like_DNA-bd_sf"/>
</dbReference>
<dbReference type="Gene3D" id="1.10.10.10">
    <property type="entry name" value="Winged helix-like DNA-binding domain superfamily/Winged helix DNA-binding domain"/>
    <property type="match status" value="1"/>
</dbReference>
<dbReference type="EMBL" id="BDGB01000029">
    <property type="protein sequence ID" value="GAW71370.1"/>
    <property type="molecule type" value="Genomic_DNA"/>
</dbReference>
<reference evidence="5 8" key="1">
    <citation type="journal article" date="2017" name="Biosci Microbiota Food Health">
        <title>Genomic characterization reconfirms the taxonomic status of Lactobacillus parakefiri.</title>
        <authorList>
            <person name="Tanizawa Y."/>
            <person name="Kobayashi H."/>
            <person name="Kaminuma E."/>
            <person name="Sakamoto M."/>
            <person name="Ohkuma M."/>
            <person name="Nakamura Y."/>
            <person name="Arita M."/>
            <person name="Tohno M."/>
        </authorList>
    </citation>
    <scope>NUCLEOTIDE SEQUENCE [LARGE SCALE GENOMIC DNA]</scope>
    <source>
        <strain evidence="5 8">JCM 8573</strain>
    </source>
</reference>
<dbReference type="EMBL" id="PUFL01000009">
    <property type="protein sequence ID" value="TDG94848.1"/>
    <property type="molecule type" value="Genomic_DNA"/>
</dbReference>
<dbReference type="GO" id="GO:0003677">
    <property type="term" value="F:DNA binding"/>
    <property type="evidence" value="ECO:0007669"/>
    <property type="project" value="UniProtKB-KW"/>
</dbReference>
<dbReference type="EMBL" id="NCXI01000027">
    <property type="protein sequence ID" value="PAK84377.1"/>
    <property type="molecule type" value="Genomic_DNA"/>
</dbReference>
<dbReference type="RefSeq" id="WP_057961584.1">
    <property type="nucleotide sequence ID" value="NZ_BAAAXO010000039.1"/>
</dbReference>
<keyword evidence="1" id="KW-0805">Transcription regulation</keyword>
<dbReference type="GO" id="GO:0003700">
    <property type="term" value="F:DNA-binding transcription factor activity"/>
    <property type="evidence" value="ECO:0007669"/>
    <property type="project" value="InterPro"/>
</dbReference>
<keyword evidence="10" id="KW-1185">Reference proteome</keyword>
<protein>
    <submittedName>
        <fullName evidence="5 6">Transcriptional regulator</fullName>
    </submittedName>
</protein>
<dbReference type="OrthoDB" id="9798835at2"/>
<evidence type="ECO:0000256" key="3">
    <source>
        <dbReference type="ARBA" id="ARBA00023163"/>
    </source>
</evidence>
<evidence type="ECO:0000313" key="9">
    <source>
        <dbReference type="Proteomes" id="UP000216802"/>
    </source>
</evidence>
<dbReference type="Proteomes" id="UP000214739">
    <property type="component" value="Unassembled WGS sequence"/>
</dbReference>
<dbReference type="SUPFAM" id="SSF46785">
    <property type="entry name" value="Winged helix' DNA-binding domain"/>
    <property type="match status" value="1"/>
</dbReference>
<evidence type="ECO:0000313" key="5">
    <source>
        <dbReference type="EMBL" id="GAW71370.1"/>
    </source>
</evidence>
<reference evidence="6 9" key="2">
    <citation type="submission" date="2017-04" db="EMBL/GenBank/DDBJ databases">
        <title>Kefir bacterial isolates.</title>
        <authorList>
            <person name="Kim Y."/>
            <person name="Blasche S."/>
            <person name="Patil K.R."/>
        </authorList>
    </citation>
    <scope>NUCLEOTIDE SEQUENCE [LARGE SCALE GENOMIC DNA]</scope>
    <source>
        <strain evidence="6 9">OG2</strain>
    </source>
</reference>
<dbReference type="InterPro" id="IPR036390">
    <property type="entry name" value="WH_DNA-bd_sf"/>
</dbReference>
<dbReference type="PANTHER" id="PTHR33154">
    <property type="entry name" value="TRANSCRIPTIONAL REGULATOR, ARSR FAMILY"/>
    <property type="match status" value="1"/>
</dbReference>
<feature type="domain" description="HTH arsR-type" evidence="4">
    <location>
        <begin position="7"/>
        <end position="112"/>
    </location>
</feature>
<dbReference type="InterPro" id="IPR051081">
    <property type="entry name" value="HTH_MetalResp_TranReg"/>
</dbReference>
<comment type="caution">
    <text evidence="6">The sequence shown here is derived from an EMBL/GenBank/DDBJ whole genome shotgun (WGS) entry which is preliminary data.</text>
</comment>
<evidence type="ECO:0000259" key="4">
    <source>
        <dbReference type="PROSITE" id="PS50987"/>
    </source>
</evidence>
<dbReference type="Proteomes" id="UP000294668">
    <property type="component" value="Unassembled WGS sequence"/>
</dbReference>
<evidence type="ECO:0000256" key="1">
    <source>
        <dbReference type="ARBA" id="ARBA00023015"/>
    </source>
</evidence>
<dbReference type="AlphaFoldDB" id="A0A269YFS0"/>
<evidence type="ECO:0000313" key="8">
    <source>
        <dbReference type="Proteomes" id="UP000214739"/>
    </source>
</evidence>
<keyword evidence="2" id="KW-0238">DNA-binding</keyword>
<gene>
    <name evidence="5" type="primary">arsR_1</name>
    <name evidence="6" type="ORF">B8W98_05020</name>
    <name evidence="7" type="ORF">C5L28_000887</name>
    <name evidence="5" type="ORF">LPKJCM_00450</name>
</gene>
<sequence length="112" mass="12414">MVDLHQIQTEFANVSSFLTALGDQKRQAIIISLLKTNSCGGLQVPELTSVTGLSRPAVSHHLKILKDAHLVAVKSQGTKNFYYLSHDIKEINELKTLLDHVTAIIHQTETKL</sequence>
<evidence type="ECO:0000313" key="6">
    <source>
        <dbReference type="EMBL" id="PAK84377.1"/>
    </source>
</evidence>
<reference evidence="7" key="4">
    <citation type="submission" date="2019-02" db="EMBL/GenBank/DDBJ databases">
        <authorList>
            <person name="Buron G."/>
            <person name="Chaylann A."/>
            <person name="Dolejs I."/>
            <person name="Forster J."/>
            <person name="Miks M.H."/>
        </authorList>
    </citation>
    <scope>NUCLEOTIDE SEQUENCE</scope>
    <source>
        <strain evidence="7">DSM 10551</strain>
    </source>
</reference>
<name>A0A269YFS0_9LACO</name>
<reference evidence="7 10" key="3">
    <citation type="journal article" date="2019" name="Appl. Microbiol. Biotechnol.">
        <title>Uncovering carbohydrate metabolism through a genotype-phenotype association study of 56 lactic acid bacteria genomes.</title>
        <authorList>
            <person name="Buron-Moles G."/>
            <person name="Chailyan A."/>
            <person name="Dolejs I."/>
            <person name="Forster J."/>
            <person name="Miks M.H."/>
        </authorList>
    </citation>
    <scope>NUCLEOTIDE SEQUENCE [LARGE SCALE GENOMIC DNA]</scope>
    <source>
        <strain evidence="7 10">DSM 10551</strain>
    </source>
</reference>
<evidence type="ECO:0000313" key="10">
    <source>
        <dbReference type="Proteomes" id="UP000294668"/>
    </source>
</evidence>
<proteinExistence type="predicted"/>
<organism evidence="6 9">
    <name type="scientific">Lentilactobacillus parakefiri</name>
    <dbReference type="NCBI Taxonomy" id="152332"/>
    <lineage>
        <taxon>Bacteria</taxon>
        <taxon>Bacillati</taxon>
        <taxon>Bacillota</taxon>
        <taxon>Bacilli</taxon>
        <taxon>Lactobacillales</taxon>
        <taxon>Lactobacillaceae</taxon>
        <taxon>Lentilactobacillus</taxon>
    </lineage>
</organism>
<dbReference type="InterPro" id="IPR011991">
    <property type="entry name" value="ArsR-like_HTH"/>
</dbReference>